<comment type="caution">
    <text evidence="2">The sequence shown here is derived from an EMBL/GenBank/DDBJ whole genome shotgun (WGS) entry which is preliminary data.</text>
</comment>
<evidence type="ECO:0000256" key="1">
    <source>
        <dbReference type="SAM" id="MobiDB-lite"/>
    </source>
</evidence>
<dbReference type="EMBL" id="JADZSC010000001">
    <property type="protein sequence ID" value="MBH0229299.1"/>
    <property type="molecule type" value="Genomic_DNA"/>
</dbReference>
<protein>
    <submittedName>
        <fullName evidence="2">Uncharacterized protein</fullName>
    </submittedName>
</protein>
<dbReference type="RefSeq" id="WP_197315920.1">
    <property type="nucleotide sequence ID" value="NZ_JADZSC010000001.1"/>
</dbReference>
<feature type="region of interest" description="Disordered" evidence="1">
    <location>
        <begin position="26"/>
        <end position="97"/>
    </location>
</feature>
<name>A0A931HTK9_9BACI</name>
<accession>A0A931HTK9</accession>
<evidence type="ECO:0000313" key="2">
    <source>
        <dbReference type="EMBL" id="MBH0229299.1"/>
    </source>
</evidence>
<dbReference type="Proteomes" id="UP000614490">
    <property type="component" value="Unassembled WGS sequence"/>
</dbReference>
<organism evidence="2 3">
    <name type="scientific">Halobacillus yeomjeoni</name>
    <dbReference type="NCBI Taxonomy" id="311194"/>
    <lineage>
        <taxon>Bacteria</taxon>
        <taxon>Bacillati</taxon>
        <taxon>Bacillota</taxon>
        <taxon>Bacilli</taxon>
        <taxon>Bacillales</taxon>
        <taxon>Bacillaceae</taxon>
        <taxon>Halobacillus</taxon>
    </lineage>
</organism>
<gene>
    <name evidence="2" type="ORF">H0267_03640</name>
</gene>
<evidence type="ECO:0000313" key="3">
    <source>
        <dbReference type="Proteomes" id="UP000614490"/>
    </source>
</evidence>
<keyword evidence="3" id="KW-1185">Reference proteome</keyword>
<feature type="compositionally biased region" description="Polar residues" evidence="1">
    <location>
        <begin position="26"/>
        <end position="38"/>
    </location>
</feature>
<feature type="compositionally biased region" description="Basic and acidic residues" evidence="1">
    <location>
        <begin position="39"/>
        <end position="50"/>
    </location>
</feature>
<dbReference type="AlphaFoldDB" id="A0A931HTK9"/>
<sequence>MSWKSVELQVALPRVLDAAKLQEQIAQRNPTMQQMISQEQRKTDEKKRQTVNEQDNVEDRTLGEESSNLPYVRNNGKKKEEQSLEHPFLGKKIDYSG</sequence>
<reference evidence="2 3" key="1">
    <citation type="journal article" date="2005" name="Int. J. Syst. Evol. Microbiol.">
        <title>Halobacillus yeomjeoni sp. nov., isolated from a marine solar saltern in Korea.</title>
        <authorList>
            <person name="Yoon J.H."/>
            <person name="Kang S.J."/>
            <person name="Lee C.H."/>
            <person name="Oh H.W."/>
            <person name="Oh T.K."/>
        </authorList>
    </citation>
    <scope>NUCLEOTIDE SEQUENCE [LARGE SCALE GENOMIC DNA]</scope>
    <source>
        <strain evidence="2 3">KCTC 3957</strain>
    </source>
</reference>
<proteinExistence type="predicted"/>